<protein>
    <submittedName>
        <fullName evidence="2">Uncharacterized protein</fullName>
    </submittedName>
</protein>
<reference evidence="3" key="1">
    <citation type="journal article" date="2019" name="PLoS Negl. Trop. Dis.">
        <title>Revisiting the worldwide diversity of Leptospira species in the environment.</title>
        <authorList>
            <person name="Vincent A.T."/>
            <person name="Schiettekatte O."/>
            <person name="Bourhy P."/>
            <person name="Veyrier F.J."/>
            <person name="Picardeau M."/>
        </authorList>
    </citation>
    <scope>NUCLEOTIDE SEQUENCE [LARGE SCALE GENOMIC DNA]</scope>
    <source>
        <strain evidence="3">201702690</strain>
    </source>
</reference>
<feature type="region of interest" description="Disordered" evidence="1">
    <location>
        <begin position="1"/>
        <end position="20"/>
    </location>
</feature>
<evidence type="ECO:0000256" key="1">
    <source>
        <dbReference type="SAM" id="MobiDB-lite"/>
    </source>
</evidence>
<comment type="caution">
    <text evidence="2">The sequence shown here is derived from an EMBL/GenBank/DDBJ whole genome shotgun (WGS) entry which is preliminary data.</text>
</comment>
<evidence type="ECO:0000313" key="3">
    <source>
        <dbReference type="Proteomes" id="UP000297273"/>
    </source>
</evidence>
<proteinExistence type="predicted"/>
<keyword evidence="3" id="KW-1185">Reference proteome</keyword>
<evidence type="ECO:0000313" key="2">
    <source>
        <dbReference type="EMBL" id="TGL38350.1"/>
    </source>
</evidence>
<accession>A0ABY2M726</accession>
<dbReference type="EMBL" id="RQGC01000013">
    <property type="protein sequence ID" value="TGL38350.1"/>
    <property type="molecule type" value="Genomic_DNA"/>
</dbReference>
<gene>
    <name evidence="2" type="ORF">EHQ53_16360</name>
</gene>
<organism evidence="2 3">
    <name type="scientific">Leptospira langatensis</name>
    <dbReference type="NCBI Taxonomy" id="2484983"/>
    <lineage>
        <taxon>Bacteria</taxon>
        <taxon>Pseudomonadati</taxon>
        <taxon>Spirochaetota</taxon>
        <taxon>Spirochaetia</taxon>
        <taxon>Leptospirales</taxon>
        <taxon>Leptospiraceae</taxon>
        <taxon>Leptospira</taxon>
    </lineage>
</organism>
<sequence length="59" mass="6843">MLNKKDPSLEKQNETEESVIKSVSTEGRLVLTDSAYLNPFERDQEFWGEFTEISYSDLP</sequence>
<name>A0ABY2M726_9LEPT</name>
<dbReference type="Proteomes" id="UP000297273">
    <property type="component" value="Unassembled WGS sequence"/>
</dbReference>
<feature type="compositionally biased region" description="Basic and acidic residues" evidence="1">
    <location>
        <begin position="1"/>
        <end position="14"/>
    </location>
</feature>